<comment type="caution">
    <text evidence="2">The sequence shown here is derived from an EMBL/GenBank/DDBJ whole genome shotgun (WGS) entry which is preliminary data.</text>
</comment>
<proteinExistence type="predicted"/>
<organism evidence="2 3">
    <name type="scientific">Alligator mississippiensis</name>
    <name type="common">American alligator</name>
    <dbReference type="NCBI Taxonomy" id="8496"/>
    <lineage>
        <taxon>Eukaryota</taxon>
        <taxon>Metazoa</taxon>
        <taxon>Chordata</taxon>
        <taxon>Craniata</taxon>
        <taxon>Vertebrata</taxon>
        <taxon>Euteleostomi</taxon>
        <taxon>Archelosauria</taxon>
        <taxon>Archosauria</taxon>
        <taxon>Crocodylia</taxon>
        <taxon>Alligatoridae</taxon>
        <taxon>Alligatorinae</taxon>
        <taxon>Alligator</taxon>
    </lineage>
</organism>
<reference evidence="2 3" key="1">
    <citation type="journal article" date="2012" name="Genome Biol.">
        <title>Sequencing three crocodilian genomes to illuminate the evolution of archosaurs and amniotes.</title>
        <authorList>
            <person name="St John J.A."/>
            <person name="Braun E.L."/>
            <person name="Isberg S.R."/>
            <person name="Miles L.G."/>
            <person name="Chong A.Y."/>
            <person name="Gongora J."/>
            <person name="Dalzell P."/>
            <person name="Moran C."/>
            <person name="Bed'hom B."/>
            <person name="Abzhanov A."/>
            <person name="Burgess S.C."/>
            <person name="Cooksey A.M."/>
            <person name="Castoe T.A."/>
            <person name="Crawford N.G."/>
            <person name="Densmore L.D."/>
            <person name="Drew J.C."/>
            <person name="Edwards S.V."/>
            <person name="Faircloth B.C."/>
            <person name="Fujita M.K."/>
            <person name="Greenwold M.J."/>
            <person name="Hoffmann F.G."/>
            <person name="Howard J.M."/>
            <person name="Iguchi T."/>
            <person name="Janes D.E."/>
            <person name="Khan S.Y."/>
            <person name="Kohno S."/>
            <person name="de Koning A.J."/>
            <person name="Lance S.L."/>
            <person name="McCarthy F.M."/>
            <person name="McCormack J.E."/>
            <person name="Merchant M.E."/>
            <person name="Peterson D.G."/>
            <person name="Pollock D.D."/>
            <person name="Pourmand N."/>
            <person name="Raney B.J."/>
            <person name="Roessler K.A."/>
            <person name="Sanford J.R."/>
            <person name="Sawyer R.H."/>
            <person name="Schmidt C.J."/>
            <person name="Triplett E.W."/>
            <person name="Tuberville T.D."/>
            <person name="Venegas-Anaya M."/>
            <person name="Howard J.T."/>
            <person name="Jarvis E.D."/>
            <person name="Guillette L.J.Jr."/>
            <person name="Glenn T.C."/>
            <person name="Green R.E."/>
            <person name="Ray D.A."/>
        </authorList>
    </citation>
    <scope>NUCLEOTIDE SEQUENCE [LARGE SCALE GENOMIC DNA]</scope>
    <source>
        <strain evidence="2">KSC_2009_1</strain>
    </source>
</reference>
<evidence type="ECO:0000313" key="3">
    <source>
        <dbReference type="Proteomes" id="UP000050525"/>
    </source>
</evidence>
<evidence type="ECO:0000313" key="2">
    <source>
        <dbReference type="EMBL" id="KYO46073.1"/>
    </source>
</evidence>
<protein>
    <submittedName>
        <fullName evidence="2">Uncharacterized protein</fullName>
    </submittedName>
</protein>
<sequence>MHAMGHGYWVQLDAITVGESISGKGEEENWQDLDETSKAEAPQAKKPSQLVLSSQEAEGLGLKGTPAGIDSEGVQTTLLEKHLETF</sequence>
<keyword evidence="3" id="KW-1185">Reference proteome</keyword>
<name>A0A151PAL5_ALLMI</name>
<dbReference type="Proteomes" id="UP000050525">
    <property type="component" value="Unassembled WGS sequence"/>
</dbReference>
<dbReference type="AlphaFoldDB" id="A0A151PAL5"/>
<evidence type="ECO:0000256" key="1">
    <source>
        <dbReference type="SAM" id="MobiDB-lite"/>
    </source>
</evidence>
<feature type="region of interest" description="Disordered" evidence="1">
    <location>
        <begin position="23"/>
        <end position="71"/>
    </location>
</feature>
<accession>A0A151PAL5</accession>
<gene>
    <name evidence="2" type="ORF">Y1Q_0021650</name>
</gene>
<dbReference type="EMBL" id="AKHW03000533">
    <property type="protein sequence ID" value="KYO46073.1"/>
    <property type="molecule type" value="Genomic_DNA"/>
</dbReference>